<dbReference type="Proteomes" id="UP000234271">
    <property type="component" value="Chromosome"/>
</dbReference>
<evidence type="ECO:0000256" key="2">
    <source>
        <dbReference type="SAM" id="SignalP"/>
    </source>
</evidence>
<feature type="chain" id="PRO_5014873682" description="VCBS repeat-containing protein" evidence="2">
    <location>
        <begin position="21"/>
        <end position="287"/>
    </location>
</feature>
<dbReference type="OrthoDB" id="9954133at2"/>
<gene>
    <name evidence="3" type="ORF">BLE401_17565</name>
</gene>
<feature type="compositionally biased region" description="Basic and acidic residues" evidence="1">
    <location>
        <begin position="194"/>
        <end position="209"/>
    </location>
</feature>
<name>A0A2N9YIH7_9GAMM</name>
<organism evidence="3 4">
    <name type="scientific">Beggiatoa leptomitoformis</name>
    <dbReference type="NCBI Taxonomy" id="288004"/>
    <lineage>
        <taxon>Bacteria</taxon>
        <taxon>Pseudomonadati</taxon>
        <taxon>Pseudomonadota</taxon>
        <taxon>Gammaproteobacteria</taxon>
        <taxon>Thiotrichales</taxon>
        <taxon>Thiotrichaceae</taxon>
        <taxon>Beggiatoa</taxon>
    </lineage>
</organism>
<dbReference type="EMBL" id="CP018889">
    <property type="protein sequence ID" value="AUI70328.1"/>
    <property type="molecule type" value="Genomic_DNA"/>
</dbReference>
<evidence type="ECO:0000313" key="4">
    <source>
        <dbReference type="Proteomes" id="UP000234271"/>
    </source>
</evidence>
<sequence>MKQFFTLIILSFFITPIANAAYVNKDHQQCRDTSSDVFEPIYTGTQLVKEQTFSLTLPLLGDTCFLTVREPKKEKTYFLLTTSEGKLLHRFDISNTDAFNAGCNLLAVGFEEVNNDGQTDIIMVSQCRTKVGNTNYNNVLFTSQATGWQLDSVSSKAISRYKTFADIRNYLRDYPPNKTANSSSDGNEKPSNNSKKETDTKTSADKSTENKGLTIRGELEFDTDGFSLIPTTEANTIYLFKQYPKRLDEQKDDFLGKPLIITGKLLNTEQRGVLTYKTLNVSDVKAE</sequence>
<keyword evidence="2" id="KW-0732">Signal</keyword>
<dbReference type="AlphaFoldDB" id="A0A2N9YIH7"/>
<accession>A0A2N9YIH7</accession>
<feature type="region of interest" description="Disordered" evidence="1">
    <location>
        <begin position="175"/>
        <end position="211"/>
    </location>
</feature>
<feature type="compositionally biased region" description="Polar residues" evidence="1">
    <location>
        <begin position="178"/>
        <end position="193"/>
    </location>
</feature>
<dbReference type="RefSeq" id="WP_062150824.1">
    <property type="nucleotide sequence ID" value="NZ_CP012373.2"/>
</dbReference>
<evidence type="ECO:0000313" key="3">
    <source>
        <dbReference type="EMBL" id="AUI70328.1"/>
    </source>
</evidence>
<proteinExistence type="predicted"/>
<evidence type="ECO:0008006" key="5">
    <source>
        <dbReference type="Google" id="ProtNLM"/>
    </source>
</evidence>
<feature type="signal peptide" evidence="2">
    <location>
        <begin position="1"/>
        <end position="20"/>
    </location>
</feature>
<keyword evidence="4" id="KW-1185">Reference proteome</keyword>
<evidence type="ECO:0000256" key="1">
    <source>
        <dbReference type="SAM" id="MobiDB-lite"/>
    </source>
</evidence>
<reference evidence="4" key="1">
    <citation type="submission" date="2016-12" db="EMBL/GenBank/DDBJ databases">
        <title>Complete Genome Sequence of Beggiatoa leptomitiformis D-401.</title>
        <authorList>
            <person name="Fomenkov A."/>
            <person name="Vincze T."/>
            <person name="Grabovich M."/>
            <person name="Anton B.P."/>
            <person name="Dubinina G."/>
            <person name="Orlova M."/>
            <person name="Belousova E."/>
            <person name="Roberts R.J."/>
        </authorList>
    </citation>
    <scope>NUCLEOTIDE SEQUENCE [LARGE SCALE GENOMIC DNA]</scope>
    <source>
        <strain evidence="4">D-401</strain>
    </source>
</reference>
<protein>
    <recommendedName>
        <fullName evidence="5">VCBS repeat-containing protein</fullName>
    </recommendedName>
</protein>
<dbReference type="KEGG" id="blep:AL038_06740"/>